<dbReference type="PANTHER" id="PTHR11132">
    <property type="entry name" value="SOLUTE CARRIER FAMILY 35"/>
    <property type="match status" value="1"/>
</dbReference>
<feature type="transmembrane region" description="Helical" evidence="6">
    <location>
        <begin position="300"/>
        <end position="318"/>
    </location>
</feature>
<keyword evidence="9" id="KW-1185">Reference proteome</keyword>
<comment type="caution">
    <text evidence="8">The sequence shown here is derived from an EMBL/GenBank/DDBJ whole genome shotgun (WGS) entry which is preliminary data.</text>
</comment>
<evidence type="ECO:0000256" key="2">
    <source>
        <dbReference type="ARBA" id="ARBA00022692"/>
    </source>
</evidence>
<dbReference type="InterPro" id="IPR012340">
    <property type="entry name" value="NA-bd_OB-fold"/>
</dbReference>
<name>A0A833W161_9HYME</name>
<dbReference type="SUPFAM" id="SSF50249">
    <property type="entry name" value="Nucleic acid-binding proteins"/>
    <property type="match status" value="1"/>
</dbReference>
<dbReference type="GO" id="GO:0005694">
    <property type="term" value="C:chromosome"/>
    <property type="evidence" value="ECO:0007669"/>
    <property type="project" value="UniProtKB-ARBA"/>
</dbReference>
<keyword evidence="5 6" id="KW-0472">Membrane</keyword>
<dbReference type="GO" id="GO:0003677">
    <property type="term" value="F:DNA binding"/>
    <property type="evidence" value="ECO:0007669"/>
    <property type="project" value="UniProtKB-KW"/>
</dbReference>
<keyword evidence="4" id="KW-0238">DNA-binding</keyword>
<evidence type="ECO:0000256" key="6">
    <source>
        <dbReference type="SAM" id="Phobius"/>
    </source>
</evidence>
<dbReference type="InterPro" id="IPR004853">
    <property type="entry name" value="Sugar_P_trans_dom"/>
</dbReference>
<feature type="transmembrane region" description="Helical" evidence="6">
    <location>
        <begin position="273"/>
        <end position="293"/>
    </location>
</feature>
<accession>A0A833W161</accession>
<feature type="transmembrane region" description="Helical" evidence="6">
    <location>
        <begin position="245"/>
        <end position="267"/>
    </location>
</feature>
<evidence type="ECO:0000259" key="7">
    <source>
        <dbReference type="Pfam" id="PF03151"/>
    </source>
</evidence>
<gene>
    <name evidence="8" type="ORF">E2986_12780</name>
</gene>
<dbReference type="Proteomes" id="UP000655588">
    <property type="component" value="Unassembled WGS sequence"/>
</dbReference>
<dbReference type="AlphaFoldDB" id="A0A833W161"/>
<feature type="transmembrane region" description="Helical" evidence="6">
    <location>
        <begin position="460"/>
        <end position="477"/>
    </location>
</feature>
<comment type="subcellular location">
    <subcellularLocation>
        <location evidence="1">Membrane</location>
        <topology evidence="1">Multi-pass membrane protein</topology>
    </subcellularLocation>
</comment>
<feature type="transmembrane region" description="Helical" evidence="6">
    <location>
        <begin position="205"/>
        <end position="225"/>
    </location>
</feature>
<feature type="transmembrane region" description="Helical" evidence="6">
    <location>
        <begin position="324"/>
        <end position="342"/>
    </location>
</feature>
<feature type="transmembrane region" description="Helical" evidence="6">
    <location>
        <begin position="425"/>
        <end position="448"/>
    </location>
</feature>
<feature type="transmembrane region" description="Helical" evidence="6">
    <location>
        <begin position="401"/>
        <end position="418"/>
    </location>
</feature>
<feature type="transmembrane region" description="Helical" evidence="6">
    <location>
        <begin position="176"/>
        <end position="199"/>
    </location>
</feature>
<protein>
    <recommendedName>
        <fullName evidence="7">Sugar phosphate transporter domain-containing protein</fullName>
    </recommendedName>
</protein>
<evidence type="ECO:0000256" key="1">
    <source>
        <dbReference type="ARBA" id="ARBA00004141"/>
    </source>
</evidence>
<evidence type="ECO:0000313" key="9">
    <source>
        <dbReference type="Proteomes" id="UP000655588"/>
    </source>
</evidence>
<feature type="domain" description="Sugar phosphate transporter" evidence="7">
    <location>
        <begin position="177"/>
        <end position="474"/>
    </location>
</feature>
<keyword evidence="3 6" id="KW-1133">Transmembrane helix</keyword>
<dbReference type="FunFam" id="2.40.50.140:FF:000072">
    <property type="entry name" value="SOSS complex subunit B2"/>
    <property type="match status" value="1"/>
</dbReference>
<proteinExistence type="predicted"/>
<dbReference type="CDD" id="cd04491">
    <property type="entry name" value="SoSSB_OBF"/>
    <property type="match status" value="1"/>
</dbReference>
<dbReference type="Pfam" id="PF03151">
    <property type="entry name" value="TPT"/>
    <property type="match status" value="1"/>
</dbReference>
<evidence type="ECO:0000256" key="3">
    <source>
        <dbReference type="ARBA" id="ARBA00022989"/>
    </source>
</evidence>
<dbReference type="InterPro" id="IPR050186">
    <property type="entry name" value="TPT_transporter"/>
</dbReference>
<keyword evidence="2 6" id="KW-0812">Transmembrane</keyword>
<organism evidence="8 9">
    <name type="scientific">Frieseomelitta varia</name>
    <dbReference type="NCBI Taxonomy" id="561572"/>
    <lineage>
        <taxon>Eukaryota</taxon>
        <taxon>Metazoa</taxon>
        <taxon>Ecdysozoa</taxon>
        <taxon>Arthropoda</taxon>
        <taxon>Hexapoda</taxon>
        <taxon>Insecta</taxon>
        <taxon>Pterygota</taxon>
        <taxon>Neoptera</taxon>
        <taxon>Endopterygota</taxon>
        <taxon>Hymenoptera</taxon>
        <taxon>Apocrita</taxon>
        <taxon>Aculeata</taxon>
        <taxon>Apoidea</taxon>
        <taxon>Anthophila</taxon>
        <taxon>Apidae</taxon>
        <taxon>Frieseomelitta</taxon>
    </lineage>
</organism>
<evidence type="ECO:0000256" key="4">
    <source>
        <dbReference type="ARBA" id="ARBA00023125"/>
    </source>
</evidence>
<dbReference type="Gene3D" id="2.40.50.140">
    <property type="entry name" value="Nucleic acid-binding proteins"/>
    <property type="match status" value="1"/>
</dbReference>
<reference evidence="8" key="1">
    <citation type="submission" date="2019-11" db="EMBL/GenBank/DDBJ databases">
        <title>The nuclear and mitochondrial genomes of Frieseomelitta varia - a highly eusocial stingless bee (Meliponini) with a permanently sterile worker caste.</title>
        <authorList>
            <person name="Freitas F.C.P."/>
            <person name="Lourenco A.P."/>
            <person name="Nunes F.M.F."/>
            <person name="Paschoal A.R."/>
            <person name="Abreu F.C.P."/>
            <person name="Barbin F.O."/>
            <person name="Bataglia L."/>
            <person name="Cardoso-Junior C.A.M."/>
            <person name="Cervoni M.S."/>
            <person name="Silva S.R."/>
            <person name="Dalarmi F."/>
            <person name="Del Lama M.A."/>
            <person name="Depintor T.S."/>
            <person name="Ferreira K.M."/>
            <person name="Goria P.S."/>
            <person name="Jaskot M.C."/>
            <person name="Lago D.C."/>
            <person name="Luna-Lucena D."/>
            <person name="Moda L.M."/>
            <person name="Nascimento L."/>
            <person name="Pedrino M."/>
            <person name="Rabico F.O."/>
            <person name="Sanches F.C."/>
            <person name="Santos D.E."/>
            <person name="Santos C.G."/>
            <person name="Vieira J."/>
            <person name="Lopes T.F."/>
            <person name="Barchuk A.R."/>
            <person name="Hartfelder K."/>
            <person name="Simoes Z.L.P."/>
            <person name="Bitondi M.M.G."/>
            <person name="Pinheiro D.G."/>
        </authorList>
    </citation>
    <scope>NUCLEOTIDE SEQUENCE</scope>
    <source>
        <strain evidence="8">USP_RPSP 00005682</strain>
        <tissue evidence="8">Whole individual</tissue>
    </source>
</reference>
<evidence type="ECO:0000256" key="5">
    <source>
        <dbReference type="ARBA" id="ARBA00023136"/>
    </source>
</evidence>
<dbReference type="GO" id="GO:0016020">
    <property type="term" value="C:membrane"/>
    <property type="evidence" value="ECO:0007669"/>
    <property type="project" value="UniProtKB-SubCell"/>
</dbReference>
<dbReference type="EMBL" id="WNWW01000924">
    <property type="protein sequence ID" value="KAF3420702.1"/>
    <property type="molecule type" value="Genomic_DNA"/>
</dbReference>
<sequence>MEYVLIKDIRPGQKNINVVFIVLEVGHPTITKENREVRTFKVADSTACMNVSIWDEPGQLLVPGDIVRLTKGYASVWRQCLTLYSGKNGDIQKIGEFCMVINEQLNMSEPNPALAQQMINQSGSGPPGSNVNNTITNNGNANNIADADDTSDYFLQPIQEFSNVSKKEIPFWKKTFQIIILILCYFVLSVGLTFYVQWLYNTYGFHFPFIVVICHLLVKFLLSALIRCVRTCWKKQQFKLPFQSIIRMVMPVGIASGLDVGLSNWAISLITMSLYTMTKSTTIIFILGFALFLKLEKKSWTLTCIVIMISGGLFMFTYKSTQFGIFGFIICLLASFSSGIRWTMTQLIMQKSKLGMKSPIDMMYYMQLWMLLPIVPVMIWFEGPHLYNSFKSTDWDDVQTIAITTTAIFGSSIIAFHMEVMEFLVVTYTSSLTLSIIGIIKEICILILAVEWEGDQMSDLNFIGLLMCLCGITIHTIQKALSNRNKKAENLELQVNSLSSNNLKTEEGIDTNLPLLTEKSTSLTNLLNAEFSSDEDDVIKHGENSTQILSNILQRREQ</sequence>
<feature type="transmembrane region" description="Helical" evidence="6">
    <location>
        <begin position="363"/>
        <end position="381"/>
    </location>
</feature>
<evidence type="ECO:0000313" key="8">
    <source>
        <dbReference type="EMBL" id="KAF3420702.1"/>
    </source>
</evidence>